<gene>
    <name evidence="2" type="ORF">SAMN04488079_101133</name>
</gene>
<evidence type="ECO:0000259" key="1">
    <source>
        <dbReference type="Pfam" id="PF08770"/>
    </source>
</evidence>
<dbReference type="InterPro" id="IPR014756">
    <property type="entry name" value="Ig_E-set"/>
</dbReference>
<protein>
    <submittedName>
        <fullName evidence="2">Sulfur compound chelating protein SoxZ</fullName>
    </submittedName>
</protein>
<dbReference type="Pfam" id="PF08770">
    <property type="entry name" value="SoxZ"/>
    <property type="match status" value="1"/>
</dbReference>
<dbReference type="AlphaFoldDB" id="A0A1I3U4Q4"/>
<dbReference type="OrthoDB" id="9795530at2"/>
<dbReference type="Proteomes" id="UP000198924">
    <property type="component" value="Unassembled WGS sequence"/>
</dbReference>
<dbReference type="InterPro" id="IPR014880">
    <property type="entry name" value="SoxZ_dom"/>
</dbReference>
<sequence length="105" mass="11682">MAITARDRIRAKLKDGDTTVRVLLAHPMYTGRSKDENGKLIPAQFIQDIRCWRNGNEVMAIKCGTATARNPYFSFQLAGGAVGDKIMIRWVDNLGAKGVTETELR</sequence>
<evidence type="ECO:0000313" key="3">
    <source>
        <dbReference type="Proteomes" id="UP000198924"/>
    </source>
</evidence>
<keyword evidence="3" id="KW-1185">Reference proteome</keyword>
<name>A0A1I3U4Q4_9GAMM</name>
<proteinExistence type="predicted"/>
<dbReference type="STRING" id="45496.SAMN04488079_101133"/>
<feature type="domain" description="Sulphur oxidation protein SoxZ" evidence="1">
    <location>
        <begin position="10"/>
        <end position="101"/>
    </location>
</feature>
<reference evidence="3" key="1">
    <citation type="submission" date="2016-10" db="EMBL/GenBank/DDBJ databases">
        <authorList>
            <person name="Varghese N."/>
            <person name="Submissions S."/>
        </authorList>
    </citation>
    <scope>NUCLEOTIDE SEQUENCE [LARGE SCALE GENOMIC DNA]</scope>
    <source>
        <strain evidence="3">DSM 11578</strain>
    </source>
</reference>
<organism evidence="2 3">
    <name type="scientific">Methylophaga sulfidovorans</name>
    <dbReference type="NCBI Taxonomy" id="45496"/>
    <lineage>
        <taxon>Bacteria</taxon>
        <taxon>Pseudomonadati</taxon>
        <taxon>Pseudomonadota</taxon>
        <taxon>Gammaproteobacteria</taxon>
        <taxon>Thiotrichales</taxon>
        <taxon>Piscirickettsiaceae</taxon>
        <taxon>Methylophaga</taxon>
    </lineage>
</organism>
<accession>A0A1I3U4Q4</accession>
<dbReference type="EMBL" id="FOSH01000001">
    <property type="protein sequence ID" value="SFJ76846.1"/>
    <property type="molecule type" value="Genomic_DNA"/>
</dbReference>
<dbReference type="InterPro" id="IPR013783">
    <property type="entry name" value="Ig-like_fold"/>
</dbReference>
<dbReference type="RefSeq" id="WP_091711261.1">
    <property type="nucleotide sequence ID" value="NZ_FOSH01000001.1"/>
</dbReference>
<dbReference type="Gene3D" id="2.60.40.10">
    <property type="entry name" value="Immunoglobulins"/>
    <property type="match status" value="1"/>
</dbReference>
<evidence type="ECO:0000313" key="2">
    <source>
        <dbReference type="EMBL" id="SFJ76846.1"/>
    </source>
</evidence>
<dbReference type="InterPro" id="IPR030995">
    <property type="entry name" value="SoxZ"/>
</dbReference>
<dbReference type="NCBIfam" id="TIGR04490">
    <property type="entry name" value="SoxZ_true"/>
    <property type="match status" value="1"/>
</dbReference>
<dbReference type="SUPFAM" id="SSF81296">
    <property type="entry name" value="E set domains"/>
    <property type="match status" value="1"/>
</dbReference>